<organism evidence="1 2">
    <name type="scientific">Halopseudomonas sabulinigri</name>
    <dbReference type="NCBI Taxonomy" id="472181"/>
    <lineage>
        <taxon>Bacteria</taxon>
        <taxon>Pseudomonadati</taxon>
        <taxon>Pseudomonadota</taxon>
        <taxon>Gammaproteobacteria</taxon>
        <taxon>Pseudomonadales</taxon>
        <taxon>Pseudomonadaceae</taxon>
        <taxon>Halopseudomonas</taxon>
    </lineage>
</organism>
<dbReference type="PANTHER" id="PTHR45458">
    <property type="entry name" value="SHORT-CHAIN DEHYDROGENASE/REDUCTASE SDR"/>
    <property type="match status" value="1"/>
</dbReference>
<dbReference type="InterPro" id="IPR036291">
    <property type="entry name" value="NAD(P)-bd_dom_sf"/>
</dbReference>
<protein>
    <submittedName>
        <fullName evidence="1">Short-chain dehydrogenase</fullName>
    </submittedName>
</protein>
<evidence type="ECO:0000313" key="1">
    <source>
        <dbReference type="EMBL" id="SDR73099.1"/>
    </source>
</evidence>
<gene>
    <name evidence="1" type="ORF">SAMN05216271_0201</name>
</gene>
<proteinExistence type="predicted"/>
<dbReference type="OrthoDB" id="5786478at2"/>
<dbReference type="Gene3D" id="3.40.50.720">
    <property type="entry name" value="NAD(P)-binding Rossmann-like Domain"/>
    <property type="match status" value="1"/>
</dbReference>
<dbReference type="AlphaFoldDB" id="A0A1H1LGU7"/>
<dbReference type="GO" id="GO:0016616">
    <property type="term" value="F:oxidoreductase activity, acting on the CH-OH group of donors, NAD or NADP as acceptor"/>
    <property type="evidence" value="ECO:0007669"/>
    <property type="project" value="TreeGrafter"/>
</dbReference>
<dbReference type="InterPro" id="IPR002347">
    <property type="entry name" value="SDR_fam"/>
</dbReference>
<accession>A0A1H1LGU7</accession>
<reference evidence="2" key="1">
    <citation type="submission" date="2016-10" db="EMBL/GenBank/DDBJ databases">
        <authorList>
            <person name="Varghese N."/>
            <person name="Submissions S."/>
        </authorList>
    </citation>
    <scope>NUCLEOTIDE SEQUENCE [LARGE SCALE GENOMIC DNA]</scope>
    <source>
        <strain evidence="2">JCM 14963</strain>
    </source>
</reference>
<dbReference type="PANTHER" id="PTHR45458:SF1">
    <property type="entry name" value="SHORT CHAIN DEHYDROGENASE"/>
    <property type="match status" value="1"/>
</dbReference>
<dbReference type="InterPro" id="IPR052184">
    <property type="entry name" value="SDR_enzymes"/>
</dbReference>
<dbReference type="RefSeq" id="WP_092283096.1">
    <property type="nucleotide sequence ID" value="NZ_LT629763.1"/>
</dbReference>
<dbReference type="STRING" id="472181.SAMN05216271_0201"/>
<dbReference type="Proteomes" id="UP000243413">
    <property type="component" value="Chromosome I"/>
</dbReference>
<name>A0A1H1LGU7_9GAMM</name>
<dbReference type="EMBL" id="LT629763">
    <property type="protein sequence ID" value="SDR73099.1"/>
    <property type="molecule type" value="Genomic_DNA"/>
</dbReference>
<evidence type="ECO:0000313" key="2">
    <source>
        <dbReference type="Proteomes" id="UP000243413"/>
    </source>
</evidence>
<dbReference type="SUPFAM" id="SSF51735">
    <property type="entry name" value="NAD(P)-binding Rossmann-fold domains"/>
    <property type="match status" value="1"/>
</dbReference>
<dbReference type="Pfam" id="PF00106">
    <property type="entry name" value="adh_short"/>
    <property type="match status" value="1"/>
</dbReference>
<dbReference type="PRINTS" id="PR00081">
    <property type="entry name" value="GDHRDH"/>
</dbReference>
<sequence>MPIDTTPAAARHAMVIGASRGIGLGLVRTLLGRGWQVSATVRDLERMPAALSELQLQHPRQLDVVAFDMAQAAPASNLVKPAQPLQLLVVSAGVLGPEHQRADQVTRDELADLFNINAMAPLRVARALLPALSAGGVVAFISSRMGSVALNDGEGLELYRASKAALNSLTRGFAIKEAIPAGLGVLNLHPGWVQSDMGGSNAPVTVEKSTSGMVTVIEAALGQIEHRFLDFEGNTLDW</sequence>